<keyword evidence="2" id="KW-0472">Membrane</keyword>
<evidence type="ECO:0000313" key="3">
    <source>
        <dbReference type="EMBL" id="SDJ15573.1"/>
    </source>
</evidence>
<keyword evidence="2" id="KW-1133">Transmembrane helix</keyword>
<name>A0A1G8RFD0_9BACI</name>
<gene>
    <name evidence="3" type="ORF">SAMN04488123_11750</name>
</gene>
<dbReference type="AlphaFoldDB" id="A0A1G8RFD0"/>
<keyword evidence="4" id="KW-1185">Reference proteome</keyword>
<accession>A0A1G8RFD0</accession>
<organism evidence="3 4">
    <name type="scientific">Natribacillus halophilus</name>
    <dbReference type="NCBI Taxonomy" id="549003"/>
    <lineage>
        <taxon>Bacteria</taxon>
        <taxon>Bacillati</taxon>
        <taxon>Bacillota</taxon>
        <taxon>Bacilli</taxon>
        <taxon>Bacillales</taxon>
        <taxon>Bacillaceae</taxon>
        <taxon>Natribacillus</taxon>
    </lineage>
</organism>
<feature type="compositionally biased region" description="Basic and acidic residues" evidence="1">
    <location>
        <begin position="33"/>
        <end position="50"/>
    </location>
</feature>
<proteinExistence type="predicted"/>
<dbReference type="OrthoDB" id="2974136at2"/>
<dbReference type="RefSeq" id="WP_090399493.1">
    <property type="nucleotide sequence ID" value="NZ_FNEN01000017.1"/>
</dbReference>
<feature type="transmembrane region" description="Helical" evidence="2">
    <location>
        <begin position="6"/>
        <end position="24"/>
    </location>
</feature>
<keyword evidence="2" id="KW-0812">Transmembrane</keyword>
<evidence type="ECO:0000313" key="4">
    <source>
        <dbReference type="Proteomes" id="UP000198853"/>
    </source>
</evidence>
<feature type="region of interest" description="Disordered" evidence="1">
    <location>
        <begin position="26"/>
        <end position="60"/>
    </location>
</feature>
<dbReference type="Proteomes" id="UP000198853">
    <property type="component" value="Unassembled WGS sequence"/>
</dbReference>
<evidence type="ECO:0000256" key="1">
    <source>
        <dbReference type="SAM" id="MobiDB-lite"/>
    </source>
</evidence>
<reference evidence="3 4" key="1">
    <citation type="submission" date="2016-10" db="EMBL/GenBank/DDBJ databases">
        <authorList>
            <person name="de Groot N.N."/>
        </authorList>
    </citation>
    <scope>NUCLEOTIDE SEQUENCE [LARGE SCALE GENOMIC DNA]</scope>
    <source>
        <strain evidence="3 4">DSM 21771</strain>
    </source>
</reference>
<protein>
    <submittedName>
        <fullName evidence="3">Uncharacterized protein</fullName>
    </submittedName>
</protein>
<evidence type="ECO:0000256" key="2">
    <source>
        <dbReference type="SAM" id="Phobius"/>
    </source>
</evidence>
<sequence>MKVKHWALAGVVYVAVVIGGYTVITGENPLESNDMHEDHGSGEERMESHEVSFAQNEEGE</sequence>
<dbReference type="EMBL" id="FNEN01000017">
    <property type="protein sequence ID" value="SDJ15573.1"/>
    <property type="molecule type" value="Genomic_DNA"/>
</dbReference>